<organism evidence="9 10">
    <name type="scientific">Winogradskyella litorisediminis</name>
    <dbReference type="NCBI Taxonomy" id="1156618"/>
    <lineage>
        <taxon>Bacteria</taxon>
        <taxon>Pseudomonadati</taxon>
        <taxon>Bacteroidota</taxon>
        <taxon>Flavobacteriia</taxon>
        <taxon>Flavobacteriales</taxon>
        <taxon>Flavobacteriaceae</taxon>
        <taxon>Winogradskyella</taxon>
    </lineage>
</organism>
<keyword evidence="3" id="KW-0645">Protease</keyword>
<name>A0ABW3N6B7_9FLAO</name>
<dbReference type="InterPro" id="IPR026392">
    <property type="entry name" value="Exo/Archaeosortase_dom"/>
</dbReference>
<keyword evidence="2" id="KW-1003">Cell membrane</keyword>
<evidence type="ECO:0000256" key="1">
    <source>
        <dbReference type="ARBA" id="ARBA00004651"/>
    </source>
</evidence>
<keyword evidence="7 8" id="KW-0472">Membrane</keyword>
<evidence type="ECO:0000256" key="2">
    <source>
        <dbReference type="ARBA" id="ARBA00022475"/>
    </source>
</evidence>
<dbReference type="NCBIfam" id="TIGR04178">
    <property type="entry name" value="exo_archaeo"/>
    <property type="match status" value="1"/>
</dbReference>
<evidence type="ECO:0000256" key="8">
    <source>
        <dbReference type="SAM" id="Phobius"/>
    </source>
</evidence>
<dbReference type="InterPro" id="IPR026323">
    <property type="entry name" value="Exosortase-related_prot_XrtF"/>
</dbReference>
<feature type="transmembrane region" description="Helical" evidence="8">
    <location>
        <begin position="12"/>
        <end position="32"/>
    </location>
</feature>
<proteinExistence type="predicted"/>
<dbReference type="RefSeq" id="WP_386129806.1">
    <property type="nucleotide sequence ID" value="NZ_JBHTJL010000009.1"/>
</dbReference>
<reference evidence="10" key="1">
    <citation type="journal article" date="2019" name="Int. J. Syst. Evol. Microbiol.">
        <title>The Global Catalogue of Microorganisms (GCM) 10K type strain sequencing project: providing services to taxonomists for standard genome sequencing and annotation.</title>
        <authorList>
            <consortium name="The Broad Institute Genomics Platform"/>
            <consortium name="The Broad Institute Genome Sequencing Center for Infectious Disease"/>
            <person name="Wu L."/>
            <person name="Ma J."/>
        </authorList>
    </citation>
    <scope>NUCLEOTIDE SEQUENCE [LARGE SCALE GENOMIC DNA]</scope>
    <source>
        <strain evidence="10">CCUG 62215</strain>
    </source>
</reference>
<dbReference type="Proteomes" id="UP001597013">
    <property type="component" value="Unassembled WGS sequence"/>
</dbReference>
<dbReference type="Pfam" id="PF09721">
    <property type="entry name" value="Exosortase_EpsH"/>
    <property type="match status" value="1"/>
</dbReference>
<evidence type="ECO:0000256" key="4">
    <source>
        <dbReference type="ARBA" id="ARBA00022692"/>
    </source>
</evidence>
<evidence type="ECO:0000256" key="3">
    <source>
        <dbReference type="ARBA" id="ARBA00022670"/>
    </source>
</evidence>
<sequence length="184" mass="21483">MRALLTKYKLVIRFIFTFVLVYGVLSIAYKLYLDFSEGSKYYPDYLTNLVGKQTETVLSSFGYRTSIVPHYDEPSLMVFVDQKYIARIIEGCNGMSVIILFIAFVVSFRDTFKRTLLFLLAGSVLIYAVNLIRIVLLTIGLRHYPWRSDIMHEVIFPLAIYGMVFLLWMFWVRHFSIQNKTANV</sequence>
<evidence type="ECO:0000313" key="10">
    <source>
        <dbReference type="Proteomes" id="UP001597013"/>
    </source>
</evidence>
<evidence type="ECO:0000256" key="6">
    <source>
        <dbReference type="ARBA" id="ARBA00022989"/>
    </source>
</evidence>
<feature type="transmembrane region" description="Helical" evidence="8">
    <location>
        <begin position="154"/>
        <end position="172"/>
    </location>
</feature>
<dbReference type="InterPro" id="IPR019127">
    <property type="entry name" value="Exosortase"/>
</dbReference>
<keyword evidence="10" id="KW-1185">Reference proteome</keyword>
<keyword evidence="5" id="KW-0378">Hydrolase</keyword>
<dbReference type="NCBIfam" id="TIGR04128">
    <property type="entry name" value="exoso_Fjoh_1448"/>
    <property type="match status" value="1"/>
</dbReference>
<feature type="transmembrane region" description="Helical" evidence="8">
    <location>
        <begin position="118"/>
        <end position="142"/>
    </location>
</feature>
<protein>
    <submittedName>
        <fullName evidence="9">Exosortase family protein XrtF</fullName>
    </submittedName>
</protein>
<evidence type="ECO:0000313" key="9">
    <source>
        <dbReference type="EMBL" id="MFD1063234.1"/>
    </source>
</evidence>
<comment type="caution">
    <text evidence="9">The sequence shown here is derived from an EMBL/GenBank/DDBJ whole genome shotgun (WGS) entry which is preliminary data.</text>
</comment>
<dbReference type="EMBL" id="JBHTJL010000009">
    <property type="protein sequence ID" value="MFD1063234.1"/>
    <property type="molecule type" value="Genomic_DNA"/>
</dbReference>
<gene>
    <name evidence="9" type="primary">xrtF</name>
    <name evidence="9" type="ORF">ACFQ1Q_08235</name>
</gene>
<accession>A0ABW3N6B7</accession>
<keyword evidence="4 8" id="KW-0812">Transmembrane</keyword>
<evidence type="ECO:0000256" key="7">
    <source>
        <dbReference type="ARBA" id="ARBA00023136"/>
    </source>
</evidence>
<evidence type="ECO:0000256" key="5">
    <source>
        <dbReference type="ARBA" id="ARBA00022801"/>
    </source>
</evidence>
<feature type="transmembrane region" description="Helical" evidence="8">
    <location>
        <begin position="84"/>
        <end position="106"/>
    </location>
</feature>
<keyword evidence="6 8" id="KW-1133">Transmembrane helix</keyword>
<comment type="subcellular location">
    <subcellularLocation>
        <location evidence="1">Cell membrane</location>
        <topology evidence="1">Multi-pass membrane protein</topology>
    </subcellularLocation>
</comment>